<evidence type="ECO:0000313" key="4">
    <source>
        <dbReference type="Proteomes" id="UP000245412"/>
    </source>
</evidence>
<evidence type="ECO:0000256" key="1">
    <source>
        <dbReference type="ARBA" id="ARBA00022801"/>
    </source>
</evidence>
<protein>
    <submittedName>
        <fullName evidence="3">CocE/NonD family hydrolase</fullName>
    </submittedName>
</protein>
<reference evidence="3 4" key="1">
    <citation type="submission" date="2018-05" db="EMBL/GenBank/DDBJ databases">
        <authorList>
            <person name="Goeker M."/>
            <person name="Huntemann M."/>
            <person name="Clum A."/>
            <person name="Pillay M."/>
            <person name="Palaniappan K."/>
            <person name="Varghese N."/>
            <person name="Mikhailova N."/>
            <person name="Stamatis D."/>
            <person name="Reddy T."/>
            <person name="Daum C."/>
            <person name="Shapiro N."/>
            <person name="Ivanova N."/>
            <person name="Kyrpides N."/>
            <person name="Woyke T."/>
        </authorList>
    </citation>
    <scope>NUCLEOTIDE SEQUENCE [LARGE SCALE GENOMIC DNA]</scope>
    <source>
        <strain evidence="3 4">DSM 26524</strain>
    </source>
</reference>
<dbReference type="RefSeq" id="WP_109626010.1">
    <property type="nucleotide sequence ID" value="NZ_JANKBI010000023.1"/>
</dbReference>
<accession>A0AB73T697</accession>
<feature type="domain" description="Xaa-Pro dipeptidyl-peptidase C-terminal" evidence="2">
    <location>
        <begin position="291"/>
        <end position="545"/>
    </location>
</feature>
<evidence type="ECO:0000313" key="3">
    <source>
        <dbReference type="EMBL" id="PWJ76879.1"/>
    </source>
</evidence>
<gene>
    <name evidence="3" type="ORF">C7383_104328</name>
</gene>
<dbReference type="Pfam" id="PF08530">
    <property type="entry name" value="PepX_C"/>
    <property type="match status" value="1"/>
</dbReference>
<dbReference type="InterPro" id="IPR008979">
    <property type="entry name" value="Galactose-bd-like_sf"/>
</dbReference>
<dbReference type="SUPFAM" id="SSF49785">
    <property type="entry name" value="Galactose-binding domain-like"/>
    <property type="match status" value="1"/>
</dbReference>
<dbReference type="PANTHER" id="PTHR48081:SF13">
    <property type="entry name" value="ALPHA_BETA HYDROLASE"/>
    <property type="match status" value="1"/>
</dbReference>
<dbReference type="GO" id="GO:0008239">
    <property type="term" value="F:dipeptidyl-peptidase activity"/>
    <property type="evidence" value="ECO:0007669"/>
    <property type="project" value="InterPro"/>
</dbReference>
<dbReference type="InterPro" id="IPR029058">
    <property type="entry name" value="AB_hydrolase_fold"/>
</dbReference>
<dbReference type="Proteomes" id="UP000245412">
    <property type="component" value="Unassembled WGS sequence"/>
</dbReference>
<dbReference type="Gene3D" id="3.40.50.1820">
    <property type="entry name" value="alpha/beta hydrolase"/>
    <property type="match status" value="2"/>
</dbReference>
<dbReference type="AlphaFoldDB" id="A0AB73T697"/>
<dbReference type="NCBIfam" id="TIGR00976">
    <property type="entry name" value="CocE_NonD"/>
    <property type="match status" value="1"/>
</dbReference>
<dbReference type="InterPro" id="IPR013736">
    <property type="entry name" value="Xaa-Pro_dipept_C"/>
</dbReference>
<dbReference type="InterPro" id="IPR000383">
    <property type="entry name" value="Xaa-Pro-like_dom"/>
</dbReference>
<dbReference type="Pfam" id="PF02129">
    <property type="entry name" value="Peptidase_S15"/>
    <property type="match status" value="1"/>
</dbReference>
<dbReference type="SUPFAM" id="SSF53474">
    <property type="entry name" value="alpha/beta-Hydrolases"/>
    <property type="match status" value="2"/>
</dbReference>
<dbReference type="InterPro" id="IPR049492">
    <property type="entry name" value="BD-FAE-like_dom"/>
</dbReference>
<dbReference type="SMART" id="SM00939">
    <property type="entry name" value="PepX_C"/>
    <property type="match status" value="1"/>
</dbReference>
<keyword evidence="1 3" id="KW-0378">Hydrolase</keyword>
<proteinExistence type="predicted"/>
<dbReference type="Gene3D" id="2.60.120.260">
    <property type="entry name" value="Galactose-binding domain-like"/>
    <property type="match status" value="1"/>
</dbReference>
<evidence type="ECO:0000259" key="2">
    <source>
        <dbReference type="SMART" id="SM00939"/>
    </source>
</evidence>
<dbReference type="EMBL" id="QGGY01000004">
    <property type="protein sequence ID" value="PWJ76879.1"/>
    <property type="molecule type" value="Genomic_DNA"/>
</dbReference>
<keyword evidence="4" id="KW-1185">Reference proteome</keyword>
<organism evidence="3 4">
    <name type="scientific">Murimonas intestini</name>
    <dbReference type="NCBI Taxonomy" id="1337051"/>
    <lineage>
        <taxon>Bacteria</taxon>
        <taxon>Bacillati</taxon>
        <taxon>Bacillota</taxon>
        <taxon>Clostridia</taxon>
        <taxon>Lachnospirales</taxon>
        <taxon>Lachnospiraceae</taxon>
        <taxon>Murimonas</taxon>
    </lineage>
</organism>
<name>A0AB73T697_9FIRM</name>
<sequence length="965" mass="108310">MLNYTRISKYYRGMDGVRLAADLYLPQIKEKVPAIMYAGRGTRRERFEEMKGVLQKLLENGYALVLPDLRGIGASFGRNDGFHSRTEAKDLKILMEEMAGEPWCSGSFGMLGGSNNGFIQDLTAAERPAPLRAVIPCDCHPDFYYQDYPNGASRHIEFIHGAPPEPVGTPVDADTDKTLLEEAQRDHVTNLGFLGQYFPNMHRDTVNPKFGCAPQRDISIWERMDSIRYSDIKYYKNGAWYDPGAAGAVYAYKVFDGKLLIGPWRHCEMYHCNDKPSDLPNSVFPWEEEYVRFFDYALKGIENGCFTEPPVRYYTRGEERGREWKYAADLPLDSQVVSSLYLSQEKSGTIDSCYDGSLLECEEQNPSVIKYRMNRDIRLYGPMGTLDRRIEGGFFEESRKCLTFTTAAFEKPVEITGIPTLELDVTSECRDGLFLAVLEEVYPDGSTCFLTEGAMRASHAKYGRHRAYMSMGLPYHPGLSDDLAKLDSQTPLHLDFTLEALSQLVQAKSRLRLSVFCAEKMYQQPECIGDKNPVIGLHTGGSVLKLPVIAANVTEFQGTLSVEGMSGPGMLYVFKRAVYVYLGEKWHRYPCTQVYPLDKETIIYKTKNFDVIKKTAGSQVTVTAHGMAEFKLCASMPERKKFAAGRPWLHPHRHWYNKTSVRDIDFQDQWVATVPVEKCQEGFPDAGPYNTMDLMLNLKLPQKGKAPYPCIVGIHGHGGDYDCFERLTGRILDEGYAMAAVDYRATPPNRWPGLMYDVKGAIRFLKAHAAEYGIDMERIGIMGGSCGGHLSAFIAATNGEPDTEGDIGGNTSYNSRIKAAAIYFPWTDALGFGEDIFHQYPGQIERVMNSDGPFAPPGYMFDYSGEGKGLASLKAHMNEPEYQDILQRAIDISPVSHVTENSAPSVIVHGIYECGIQIPMNQSVRFFEKLTQKGVKALLLCNNEGFFGEDPEIQKAVADFMKNRV</sequence>
<comment type="caution">
    <text evidence="3">The sequence shown here is derived from an EMBL/GenBank/DDBJ whole genome shotgun (WGS) entry which is preliminary data.</text>
</comment>
<dbReference type="InterPro" id="IPR005674">
    <property type="entry name" value="CocE/Ser_esterase"/>
</dbReference>
<dbReference type="Pfam" id="PF20434">
    <property type="entry name" value="BD-FAE"/>
    <property type="match status" value="1"/>
</dbReference>
<dbReference type="Gene3D" id="1.10.3020.10">
    <property type="entry name" value="alpha-amino acid ester hydrolase ( Helical cap domain)"/>
    <property type="match status" value="1"/>
</dbReference>
<dbReference type="InterPro" id="IPR050300">
    <property type="entry name" value="GDXG_lipolytic_enzyme"/>
</dbReference>
<dbReference type="PANTHER" id="PTHR48081">
    <property type="entry name" value="AB HYDROLASE SUPERFAMILY PROTEIN C4A8.06C"/>
    <property type="match status" value="1"/>
</dbReference>